<evidence type="ECO:0000256" key="8">
    <source>
        <dbReference type="RuleBase" id="RU363032"/>
    </source>
</evidence>
<feature type="transmembrane region" description="Helical" evidence="8">
    <location>
        <begin position="59"/>
        <end position="80"/>
    </location>
</feature>
<dbReference type="CDD" id="cd06261">
    <property type="entry name" value="TM_PBP2"/>
    <property type="match status" value="1"/>
</dbReference>
<dbReference type="RefSeq" id="WP_183376479.1">
    <property type="nucleotide sequence ID" value="NZ_CBCSFZ010000014.1"/>
</dbReference>
<dbReference type="GO" id="GO:0043190">
    <property type="term" value="C:ATP-binding cassette (ABC) transporter complex"/>
    <property type="evidence" value="ECO:0007669"/>
    <property type="project" value="InterPro"/>
</dbReference>
<dbReference type="Pfam" id="PF00528">
    <property type="entry name" value="BPD_transp_1"/>
    <property type="match status" value="1"/>
</dbReference>
<dbReference type="AlphaFoldDB" id="A0A839R0Q1"/>
<sequence length="264" mass="28488">MTRTQRRRAIHWSLYALFILLVIAAIALADWPAIADNFFLLDGIAETWPTMLLIGAKNTILYTIISFTGGFVFALVLVLMKLAPVAPFRWLATAYIELFRGLPALIVILFMAFGVPIAFGWRAPGGPVGAGLLALMMVAAAYLAETLRAGIEAVPPGQIEAARSLGMSPAQTMVQVTLPQALRIVLPPLTNELVILIKDTSLLFVIGIAASEKELTIFARDMMSSGPTAGTATSLTMAAVFYLAITLPLTRIVSRMERKRGGSR</sequence>
<comment type="subcellular location">
    <subcellularLocation>
        <location evidence="1 8">Cell membrane</location>
        <topology evidence="1 8">Multi-pass membrane protein</topology>
    </subcellularLocation>
</comment>
<dbReference type="GO" id="GO:0006865">
    <property type="term" value="P:amino acid transport"/>
    <property type="evidence" value="ECO:0007669"/>
    <property type="project" value="UniProtKB-KW"/>
</dbReference>
<keyword evidence="11" id="KW-1185">Reference proteome</keyword>
<dbReference type="PANTHER" id="PTHR30614">
    <property type="entry name" value="MEMBRANE COMPONENT OF AMINO ACID ABC TRANSPORTER"/>
    <property type="match status" value="1"/>
</dbReference>
<evidence type="ECO:0000256" key="6">
    <source>
        <dbReference type="ARBA" id="ARBA00022989"/>
    </source>
</evidence>
<dbReference type="PROSITE" id="PS50928">
    <property type="entry name" value="ABC_TM1"/>
    <property type="match status" value="1"/>
</dbReference>
<keyword evidence="4 8" id="KW-0812">Transmembrane</keyword>
<name>A0A839R0Q1_9MICO</name>
<evidence type="ECO:0000256" key="7">
    <source>
        <dbReference type="ARBA" id="ARBA00023136"/>
    </source>
</evidence>
<keyword evidence="2 8" id="KW-0813">Transport</keyword>
<accession>A0A839R0Q1</accession>
<comment type="similarity">
    <text evidence="8">Belongs to the binding-protein-dependent transport system permease family.</text>
</comment>
<feature type="domain" description="ABC transmembrane type-1" evidence="9">
    <location>
        <begin position="56"/>
        <end position="253"/>
    </location>
</feature>
<evidence type="ECO:0000256" key="1">
    <source>
        <dbReference type="ARBA" id="ARBA00004651"/>
    </source>
</evidence>
<keyword evidence="7 8" id="KW-0472">Membrane</keyword>
<dbReference type="Gene3D" id="1.10.3720.10">
    <property type="entry name" value="MetI-like"/>
    <property type="match status" value="1"/>
</dbReference>
<dbReference type="InterPro" id="IPR010065">
    <property type="entry name" value="AA_ABC_transptr_permease_3TM"/>
</dbReference>
<dbReference type="SUPFAM" id="SSF161098">
    <property type="entry name" value="MetI-like"/>
    <property type="match status" value="1"/>
</dbReference>
<reference evidence="10 11" key="1">
    <citation type="submission" date="2020-08" db="EMBL/GenBank/DDBJ databases">
        <title>Sequencing the genomes of 1000 actinobacteria strains.</title>
        <authorList>
            <person name="Klenk H.-P."/>
        </authorList>
    </citation>
    <scope>NUCLEOTIDE SEQUENCE [LARGE SCALE GENOMIC DNA]</scope>
    <source>
        <strain evidence="10 11">DSM 23040</strain>
    </source>
</reference>
<protein>
    <submittedName>
        <fullName evidence="10">Polar amino acid transport system permease protein</fullName>
    </submittedName>
</protein>
<evidence type="ECO:0000256" key="5">
    <source>
        <dbReference type="ARBA" id="ARBA00022970"/>
    </source>
</evidence>
<keyword evidence="3" id="KW-1003">Cell membrane</keyword>
<dbReference type="GO" id="GO:0022857">
    <property type="term" value="F:transmembrane transporter activity"/>
    <property type="evidence" value="ECO:0007669"/>
    <property type="project" value="InterPro"/>
</dbReference>
<evidence type="ECO:0000259" key="9">
    <source>
        <dbReference type="PROSITE" id="PS50928"/>
    </source>
</evidence>
<dbReference type="Proteomes" id="UP000568050">
    <property type="component" value="Unassembled WGS sequence"/>
</dbReference>
<evidence type="ECO:0000256" key="4">
    <source>
        <dbReference type="ARBA" id="ARBA00022692"/>
    </source>
</evidence>
<dbReference type="InterPro" id="IPR035906">
    <property type="entry name" value="MetI-like_sf"/>
</dbReference>
<dbReference type="EMBL" id="JACHWP010000004">
    <property type="protein sequence ID" value="MBB3023357.1"/>
    <property type="molecule type" value="Genomic_DNA"/>
</dbReference>
<gene>
    <name evidence="10" type="ORF">FHX50_001649</name>
</gene>
<evidence type="ECO:0000313" key="11">
    <source>
        <dbReference type="Proteomes" id="UP000568050"/>
    </source>
</evidence>
<evidence type="ECO:0000313" key="10">
    <source>
        <dbReference type="EMBL" id="MBB3023357.1"/>
    </source>
</evidence>
<dbReference type="InterPro" id="IPR043429">
    <property type="entry name" value="ArtM/GltK/GlnP/TcyL/YhdX-like"/>
</dbReference>
<keyword evidence="6 8" id="KW-1133">Transmembrane helix</keyword>
<evidence type="ECO:0000256" key="3">
    <source>
        <dbReference type="ARBA" id="ARBA00022475"/>
    </source>
</evidence>
<evidence type="ECO:0000256" key="2">
    <source>
        <dbReference type="ARBA" id="ARBA00022448"/>
    </source>
</evidence>
<dbReference type="PANTHER" id="PTHR30614:SF0">
    <property type="entry name" value="L-CYSTINE TRANSPORT SYSTEM PERMEASE PROTEIN TCYL"/>
    <property type="match status" value="1"/>
</dbReference>
<feature type="transmembrane region" description="Helical" evidence="8">
    <location>
        <begin position="101"/>
        <end position="121"/>
    </location>
</feature>
<feature type="transmembrane region" description="Helical" evidence="8">
    <location>
        <begin position="231"/>
        <end position="250"/>
    </location>
</feature>
<dbReference type="NCBIfam" id="TIGR01726">
    <property type="entry name" value="HEQRo_perm_3TM"/>
    <property type="match status" value="1"/>
</dbReference>
<keyword evidence="5" id="KW-0029">Amino-acid transport</keyword>
<proteinExistence type="inferred from homology"/>
<organism evidence="10 11">
    <name type="scientific">Helcobacillus massiliensis</name>
    <dbReference type="NCBI Taxonomy" id="521392"/>
    <lineage>
        <taxon>Bacteria</taxon>
        <taxon>Bacillati</taxon>
        <taxon>Actinomycetota</taxon>
        <taxon>Actinomycetes</taxon>
        <taxon>Micrococcales</taxon>
        <taxon>Dermabacteraceae</taxon>
        <taxon>Helcobacillus</taxon>
    </lineage>
</organism>
<comment type="caution">
    <text evidence="10">The sequence shown here is derived from an EMBL/GenBank/DDBJ whole genome shotgun (WGS) entry which is preliminary data.</text>
</comment>
<dbReference type="InterPro" id="IPR000515">
    <property type="entry name" value="MetI-like"/>
</dbReference>